<dbReference type="GO" id="GO:0005737">
    <property type="term" value="C:cytoplasm"/>
    <property type="evidence" value="ECO:0007669"/>
    <property type="project" value="UniProtKB-SubCell"/>
</dbReference>
<dbReference type="GO" id="GO:0007266">
    <property type="term" value="P:Rho protein signal transduction"/>
    <property type="evidence" value="ECO:0007669"/>
    <property type="project" value="InterPro"/>
</dbReference>
<dbReference type="InterPro" id="IPR036723">
    <property type="entry name" value="Alpha-catenin/vinculin-like_sf"/>
</dbReference>
<accession>A0A7R8WV43</accession>
<proteinExistence type="predicted"/>
<organism evidence="3">
    <name type="scientific">Cyprideis torosa</name>
    <dbReference type="NCBI Taxonomy" id="163714"/>
    <lineage>
        <taxon>Eukaryota</taxon>
        <taxon>Metazoa</taxon>
        <taxon>Ecdysozoa</taxon>
        <taxon>Arthropoda</taxon>
        <taxon>Crustacea</taxon>
        <taxon>Oligostraca</taxon>
        <taxon>Ostracoda</taxon>
        <taxon>Podocopa</taxon>
        <taxon>Podocopida</taxon>
        <taxon>Cytherocopina</taxon>
        <taxon>Cytheroidea</taxon>
        <taxon>Cytherideidae</taxon>
        <taxon>Cyprideis</taxon>
    </lineage>
</organism>
<evidence type="ECO:0000313" key="3">
    <source>
        <dbReference type="EMBL" id="CAD7235752.1"/>
    </source>
</evidence>
<evidence type="ECO:0000256" key="2">
    <source>
        <dbReference type="ARBA" id="ARBA00022490"/>
    </source>
</evidence>
<evidence type="ECO:0000256" key="1">
    <source>
        <dbReference type="ARBA" id="ARBA00004496"/>
    </source>
</evidence>
<keyword evidence="2" id="KW-0963">Cytoplasm</keyword>
<reference evidence="3" key="1">
    <citation type="submission" date="2020-11" db="EMBL/GenBank/DDBJ databases">
        <authorList>
            <person name="Tran Van P."/>
        </authorList>
    </citation>
    <scope>NUCLEOTIDE SEQUENCE</scope>
</reference>
<dbReference type="InterPro" id="IPR030045">
    <property type="entry name" value="CTNNAL1"/>
</dbReference>
<dbReference type="GO" id="GO:0007155">
    <property type="term" value="P:cell adhesion"/>
    <property type="evidence" value="ECO:0007669"/>
    <property type="project" value="InterPro"/>
</dbReference>
<dbReference type="Gene3D" id="1.20.120.230">
    <property type="entry name" value="Alpha-catenin/vinculin-like"/>
    <property type="match status" value="1"/>
</dbReference>
<dbReference type="OrthoDB" id="6375209at2759"/>
<dbReference type="PANTHER" id="PTHR46342">
    <property type="entry name" value="ALPHA-CATULIN"/>
    <property type="match status" value="1"/>
</dbReference>
<protein>
    <submittedName>
        <fullName evidence="3">Uncharacterized protein</fullName>
    </submittedName>
</protein>
<comment type="subcellular location">
    <subcellularLocation>
        <location evidence="1">Cytoplasm</location>
    </subcellularLocation>
</comment>
<name>A0A7R8WV43_9CRUS</name>
<gene>
    <name evidence="3" type="ORF">CTOB1V02_LOCUS13567</name>
</gene>
<dbReference type="EMBL" id="OB674483">
    <property type="protein sequence ID" value="CAD7235752.1"/>
    <property type="molecule type" value="Genomic_DNA"/>
</dbReference>
<sequence>MLLASVRELRSQLLSTALMQIRELLSSSDSWHEEDVLSNVRSAALSGDSDKMDEAKHRFLEHLDYIQEMCKMLCHITTSDALQIASRYTEINLRIYGPQVLTAANTLCLYPPSKCAKTTFD</sequence>
<dbReference type="GO" id="GO:0051015">
    <property type="term" value="F:actin filament binding"/>
    <property type="evidence" value="ECO:0007669"/>
    <property type="project" value="InterPro"/>
</dbReference>
<dbReference type="SUPFAM" id="SSF47220">
    <property type="entry name" value="alpha-catenin/vinculin-like"/>
    <property type="match status" value="1"/>
</dbReference>
<dbReference type="PANTHER" id="PTHR46342:SF1">
    <property type="entry name" value="ALPHA-CATULIN"/>
    <property type="match status" value="1"/>
</dbReference>
<dbReference type="AlphaFoldDB" id="A0A7R8WV43"/>
<feature type="non-terminal residue" evidence="3">
    <location>
        <position position="121"/>
    </location>
</feature>